<keyword evidence="1" id="KW-0732">Signal</keyword>
<dbReference type="PANTHER" id="PTHR22901:SF0">
    <property type="entry name" value="SIALATE O-ACETYLESTERASE"/>
    <property type="match status" value="1"/>
</dbReference>
<evidence type="ECO:0000256" key="1">
    <source>
        <dbReference type="SAM" id="SignalP"/>
    </source>
</evidence>
<dbReference type="Gene3D" id="2.60.40.10">
    <property type="entry name" value="Immunoglobulins"/>
    <property type="match status" value="1"/>
</dbReference>
<evidence type="ECO:0008006" key="4">
    <source>
        <dbReference type="Google" id="ProtNLM"/>
    </source>
</evidence>
<name>A0A844G0I3_9BACT</name>
<feature type="chain" id="PRO_5032723865" description="Sialate O-acetylesterase" evidence="1">
    <location>
        <begin position="25"/>
        <end position="737"/>
    </location>
</feature>
<dbReference type="SUPFAM" id="SSF52266">
    <property type="entry name" value="SGNH hydrolase"/>
    <property type="match status" value="1"/>
</dbReference>
<gene>
    <name evidence="2" type="ORF">FYJ85_06335</name>
</gene>
<accession>A0A844G0I3</accession>
<sequence length="737" mass="81834">MLKCRWSKILTATALLLGAVAAEAKVEVAPVFSDNAVLQRRMAVPVWGKADPGEKVTVKFADQTRETTAGNDGKWFITLDPMEASKENRVLTVSGPANSVAVNNILVGEVWLASGQSNMQQPLWTGGRFCHRNANATGKEVADKTDIPTLRFVKMPNRWSETPSDNEKVVWHVAKPGAALERASAVAFFFGRELALQLDVPVGILGAYWSGTRIEPWIPPEGFNSVPQVADIARRVNSKIGGTKENKEISEKVISEYSAWLERYKQALAKGEPPPVPPEFPSEQLPYRDHQQPTVLYNKMLRAFVPYAMRGGIWYQGESNRGEGMLYRYKMQALLNGWKDVFRNPAFKLYFVQLAPYNYGNNPSALAEIQEAQQVFADNEKDAGMAVINDVGDVRDIHPGDKETVGKRLAYLALNRDYGKTDIKADSPKLKSRRKEGKAFILDFDHLESWKVIGGNDIPHFEVAGAEQEFFPAKVEIKGTQLVVSSDKVEKPEHLRYLWNHVNEGKLANEAGLMLGAFRFGEAPTREKLFDALKTNHKLVYEYNLKSGYGSVDKTRVNYVIDNSDGITGNISRVTYFVVLEKLDGSIQFVSAAMDPFTQNAKQLGVPVKSTGATFQQRVKNLHVLSNVDGVSNGNFTEGNIEFWPNNYGKRNAANVPGADDGKYDFGDEKSAPEIGYGCMQIHNFQQKQTVFAYNCFGANANADIGIGNNADGNPDWTFSNSGKNLKKATLYVFVKE</sequence>
<evidence type="ECO:0000313" key="3">
    <source>
        <dbReference type="Proteomes" id="UP000435649"/>
    </source>
</evidence>
<dbReference type="RefSeq" id="WP_154417356.1">
    <property type="nucleotide sequence ID" value="NZ_VUNS01000004.1"/>
</dbReference>
<proteinExistence type="predicted"/>
<organism evidence="2 3">
    <name type="scientific">Victivallis lenta</name>
    <dbReference type="NCBI Taxonomy" id="2606640"/>
    <lineage>
        <taxon>Bacteria</taxon>
        <taxon>Pseudomonadati</taxon>
        <taxon>Lentisphaerota</taxon>
        <taxon>Lentisphaeria</taxon>
        <taxon>Victivallales</taxon>
        <taxon>Victivallaceae</taxon>
        <taxon>Victivallis</taxon>
    </lineage>
</organism>
<dbReference type="InterPro" id="IPR036514">
    <property type="entry name" value="SGNH_hydro_sf"/>
</dbReference>
<feature type="signal peptide" evidence="1">
    <location>
        <begin position="1"/>
        <end position="24"/>
    </location>
</feature>
<dbReference type="GO" id="GO:0005975">
    <property type="term" value="P:carbohydrate metabolic process"/>
    <property type="evidence" value="ECO:0007669"/>
    <property type="project" value="TreeGrafter"/>
</dbReference>
<keyword evidence="3" id="KW-1185">Reference proteome</keyword>
<evidence type="ECO:0000313" key="2">
    <source>
        <dbReference type="EMBL" id="MST96663.1"/>
    </source>
</evidence>
<dbReference type="Proteomes" id="UP000435649">
    <property type="component" value="Unassembled WGS sequence"/>
</dbReference>
<reference evidence="2 3" key="1">
    <citation type="submission" date="2019-08" db="EMBL/GenBank/DDBJ databases">
        <title>In-depth cultivation of the pig gut microbiome towards novel bacterial diversity and tailored functional studies.</title>
        <authorList>
            <person name="Wylensek D."/>
            <person name="Hitch T.C.A."/>
            <person name="Clavel T."/>
        </authorList>
    </citation>
    <scope>NUCLEOTIDE SEQUENCE [LARGE SCALE GENOMIC DNA]</scope>
    <source>
        <strain evidence="2 3">BBE-744-WT-12</strain>
    </source>
</reference>
<dbReference type="GO" id="GO:0001681">
    <property type="term" value="F:sialate O-acetylesterase activity"/>
    <property type="evidence" value="ECO:0007669"/>
    <property type="project" value="InterPro"/>
</dbReference>
<dbReference type="Gene3D" id="3.40.50.1110">
    <property type="entry name" value="SGNH hydrolase"/>
    <property type="match status" value="1"/>
</dbReference>
<comment type="caution">
    <text evidence="2">The sequence shown here is derived from an EMBL/GenBank/DDBJ whole genome shotgun (WGS) entry which is preliminary data.</text>
</comment>
<dbReference type="AlphaFoldDB" id="A0A844G0I3"/>
<dbReference type="InterPro" id="IPR039329">
    <property type="entry name" value="SIAE"/>
</dbReference>
<protein>
    <recommendedName>
        <fullName evidence="4">Sialate O-acetylesterase</fullName>
    </recommendedName>
</protein>
<dbReference type="InterPro" id="IPR013783">
    <property type="entry name" value="Ig-like_fold"/>
</dbReference>
<dbReference type="PANTHER" id="PTHR22901">
    <property type="entry name" value="SIALATE O-ACETYLESTERASE"/>
    <property type="match status" value="1"/>
</dbReference>
<dbReference type="EMBL" id="VUNS01000004">
    <property type="protein sequence ID" value="MST96663.1"/>
    <property type="molecule type" value="Genomic_DNA"/>
</dbReference>